<evidence type="ECO:0000256" key="6">
    <source>
        <dbReference type="ARBA" id="ARBA00022679"/>
    </source>
</evidence>
<dbReference type="InterPro" id="IPR016030">
    <property type="entry name" value="CblAdoTrfase-like"/>
</dbReference>
<dbReference type="InterPro" id="IPR029499">
    <property type="entry name" value="PduO-typ"/>
</dbReference>
<evidence type="ECO:0000256" key="2">
    <source>
        <dbReference type="ARBA" id="ARBA00007487"/>
    </source>
</evidence>
<comment type="catalytic activity">
    <reaction evidence="13 14">
        <text>2 cob(II)alamin + reduced [electron-transfer flavoprotein] + 2 ATP = 2 adenosylcob(III)alamin + 2 triphosphate + oxidized [electron-transfer flavoprotein] + 3 H(+)</text>
        <dbReference type="Rhea" id="RHEA:28671"/>
        <dbReference type="Rhea" id="RHEA-COMP:10685"/>
        <dbReference type="Rhea" id="RHEA-COMP:10686"/>
        <dbReference type="ChEBI" id="CHEBI:15378"/>
        <dbReference type="ChEBI" id="CHEBI:16304"/>
        <dbReference type="ChEBI" id="CHEBI:18036"/>
        <dbReference type="ChEBI" id="CHEBI:18408"/>
        <dbReference type="ChEBI" id="CHEBI:30616"/>
        <dbReference type="ChEBI" id="CHEBI:57692"/>
        <dbReference type="ChEBI" id="CHEBI:58307"/>
        <dbReference type="EC" id="2.5.1.17"/>
    </reaction>
</comment>
<evidence type="ECO:0000256" key="1">
    <source>
        <dbReference type="ARBA" id="ARBA00005121"/>
    </source>
</evidence>
<keyword evidence="7 14" id="KW-0547">Nucleotide-binding</keyword>
<dbReference type="Pfam" id="PF01923">
    <property type="entry name" value="Cob_adeno_trans"/>
    <property type="match status" value="1"/>
</dbReference>
<dbReference type="EMBL" id="JAHBCL010000010">
    <property type="protein sequence ID" value="MBS7526484.1"/>
    <property type="molecule type" value="Genomic_DNA"/>
</dbReference>
<comment type="catalytic activity">
    <reaction evidence="12 14">
        <text>2 cob(II)yrinate a,c diamide + reduced [electron-transfer flavoprotein] + 2 ATP = 2 adenosylcob(III)yrinate a,c-diamide + 2 triphosphate + oxidized [electron-transfer flavoprotein] + 3 H(+)</text>
        <dbReference type="Rhea" id="RHEA:11528"/>
        <dbReference type="Rhea" id="RHEA-COMP:10685"/>
        <dbReference type="Rhea" id="RHEA-COMP:10686"/>
        <dbReference type="ChEBI" id="CHEBI:15378"/>
        <dbReference type="ChEBI" id="CHEBI:18036"/>
        <dbReference type="ChEBI" id="CHEBI:30616"/>
        <dbReference type="ChEBI" id="CHEBI:57692"/>
        <dbReference type="ChEBI" id="CHEBI:58307"/>
        <dbReference type="ChEBI" id="CHEBI:58503"/>
        <dbReference type="ChEBI" id="CHEBI:58537"/>
        <dbReference type="EC" id="2.5.1.17"/>
    </reaction>
</comment>
<proteinExistence type="inferred from homology"/>
<keyword evidence="5 14" id="KW-0169">Cobalamin biosynthesis</keyword>
<dbReference type="GO" id="GO:0008817">
    <property type="term" value="F:corrinoid adenosyltransferase activity"/>
    <property type="evidence" value="ECO:0007669"/>
    <property type="project" value="UniProtKB-EC"/>
</dbReference>
<evidence type="ECO:0000256" key="13">
    <source>
        <dbReference type="ARBA" id="ARBA00048692"/>
    </source>
</evidence>
<dbReference type="EC" id="2.5.1.17" evidence="3 14"/>
<evidence type="ECO:0000256" key="5">
    <source>
        <dbReference type="ARBA" id="ARBA00022573"/>
    </source>
</evidence>
<dbReference type="InterPro" id="IPR036451">
    <property type="entry name" value="CblAdoTrfase-like_sf"/>
</dbReference>
<evidence type="ECO:0000256" key="3">
    <source>
        <dbReference type="ARBA" id="ARBA00012454"/>
    </source>
</evidence>
<comment type="similarity">
    <text evidence="2 14">Belongs to the Cob(I)alamin adenosyltransferase family.</text>
</comment>
<dbReference type="PANTHER" id="PTHR12213">
    <property type="entry name" value="CORRINOID ADENOSYLTRANSFERASE"/>
    <property type="match status" value="1"/>
</dbReference>
<evidence type="ECO:0000256" key="8">
    <source>
        <dbReference type="ARBA" id="ARBA00022840"/>
    </source>
</evidence>
<evidence type="ECO:0000259" key="15">
    <source>
        <dbReference type="Pfam" id="PF01923"/>
    </source>
</evidence>
<evidence type="ECO:0000256" key="11">
    <source>
        <dbReference type="ARBA" id="ARBA00033354"/>
    </source>
</evidence>
<comment type="pathway">
    <text evidence="1 14">Cofactor biosynthesis; adenosylcobalamin biosynthesis; adenosylcobalamin from cob(II)yrinate a,c-diamide: step 2/7.</text>
</comment>
<keyword evidence="8 14" id="KW-0067">ATP-binding</keyword>
<name>A0ABS5PMT1_9FIRM</name>
<evidence type="ECO:0000256" key="10">
    <source>
        <dbReference type="ARBA" id="ARBA00033334"/>
    </source>
</evidence>
<comment type="caution">
    <text evidence="16">The sequence shown here is derived from an EMBL/GenBank/DDBJ whole genome shotgun (WGS) entry which is preliminary data.</text>
</comment>
<keyword evidence="6 14" id="KW-0808">Transferase</keyword>
<reference evidence="16 17" key="1">
    <citation type="submission" date="2021-05" db="EMBL/GenBank/DDBJ databases">
        <title>Fusibacter ferrireducens sp. nov., an anaerobic, sulfur- and Fe-reducing bacterium isolated from the mangrove sediment.</title>
        <authorList>
            <person name="Qiu D."/>
        </authorList>
    </citation>
    <scope>NUCLEOTIDE SEQUENCE [LARGE SCALE GENOMIC DNA]</scope>
    <source>
        <strain evidence="16 17">DSM 12116</strain>
    </source>
</reference>
<gene>
    <name evidence="16" type="ORF">KHM83_07320</name>
</gene>
<protein>
    <recommendedName>
        <fullName evidence="4 14">Corrinoid adenosyltransferase</fullName>
        <ecNumber evidence="3 14">2.5.1.17</ecNumber>
    </recommendedName>
    <alternativeName>
        <fullName evidence="9 14">Cob(II)alamin adenosyltransferase</fullName>
    </alternativeName>
    <alternativeName>
        <fullName evidence="11 14">Cob(II)yrinic acid a,c-diamide adenosyltransferase</fullName>
    </alternativeName>
    <alternativeName>
        <fullName evidence="10 14">Cobinamide/cobalamin adenosyltransferase</fullName>
    </alternativeName>
</protein>
<evidence type="ECO:0000256" key="14">
    <source>
        <dbReference type="RuleBase" id="RU366026"/>
    </source>
</evidence>
<sequence>MKIYTKTGDKGQTSLYDGHRVPKNDIRVESYGTIDELNASIGVARQYCRDASVKEALFRIQRLLFNVAGMLATKDSSQFPEPITDEDVRWLEQTIDYYLDKMNRDEVFQFIIPGSNFFSASMHVSRTICRRAERRMLTLAEQEPVPEALMKFINRLSDTLYTVARYSETELNLVNFKK</sequence>
<accession>A0ABS5PMT1</accession>
<evidence type="ECO:0000256" key="4">
    <source>
        <dbReference type="ARBA" id="ARBA00020963"/>
    </source>
</evidence>
<keyword evidence="17" id="KW-1185">Reference proteome</keyword>
<evidence type="ECO:0000313" key="17">
    <source>
        <dbReference type="Proteomes" id="UP000746471"/>
    </source>
</evidence>
<dbReference type="Gene3D" id="1.20.1200.10">
    <property type="entry name" value="Cobalamin adenosyltransferase-like"/>
    <property type="match status" value="1"/>
</dbReference>
<dbReference type="RefSeq" id="WP_213236341.1">
    <property type="nucleotide sequence ID" value="NZ_JAHBCL010000010.1"/>
</dbReference>
<dbReference type="NCBIfam" id="TIGR00636">
    <property type="entry name" value="PduO_Nterm"/>
    <property type="match status" value="1"/>
</dbReference>
<dbReference type="SUPFAM" id="SSF89028">
    <property type="entry name" value="Cobalamin adenosyltransferase-like"/>
    <property type="match status" value="1"/>
</dbReference>
<evidence type="ECO:0000313" key="16">
    <source>
        <dbReference type="EMBL" id="MBS7526484.1"/>
    </source>
</evidence>
<evidence type="ECO:0000256" key="12">
    <source>
        <dbReference type="ARBA" id="ARBA00048555"/>
    </source>
</evidence>
<evidence type="ECO:0000256" key="7">
    <source>
        <dbReference type="ARBA" id="ARBA00022741"/>
    </source>
</evidence>
<evidence type="ECO:0000256" key="9">
    <source>
        <dbReference type="ARBA" id="ARBA00031529"/>
    </source>
</evidence>
<organism evidence="16 17">
    <name type="scientific">Fusibacter paucivorans</name>
    <dbReference type="NCBI Taxonomy" id="76009"/>
    <lineage>
        <taxon>Bacteria</taxon>
        <taxon>Bacillati</taxon>
        <taxon>Bacillota</taxon>
        <taxon>Clostridia</taxon>
        <taxon>Eubacteriales</taxon>
        <taxon>Eubacteriales Family XII. Incertae Sedis</taxon>
        <taxon>Fusibacter</taxon>
    </lineage>
</organism>
<feature type="domain" description="Cobalamin adenosyltransferase-like" evidence="15">
    <location>
        <begin position="3"/>
        <end position="166"/>
    </location>
</feature>
<dbReference type="PANTHER" id="PTHR12213:SF0">
    <property type="entry name" value="CORRINOID ADENOSYLTRANSFERASE MMAB"/>
    <property type="match status" value="1"/>
</dbReference>
<dbReference type="Proteomes" id="UP000746471">
    <property type="component" value="Unassembled WGS sequence"/>
</dbReference>